<reference evidence="1" key="1">
    <citation type="submission" date="2019-08" db="EMBL/GenBank/DDBJ databases">
        <authorList>
            <person name="Kucharzyk K."/>
            <person name="Murdoch R.W."/>
            <person name="Higgins S."/>
            <person name="Loffler F."/>
        </authorList>
    </citation>
    <scope>NUCLEOTIDE SEQUENCE</scope>
</reference>
<evidence type="ECO:0000313" key="1">
    <source>
        <dbReference type="EMBL" id="MPN31293.1"/>
    </source>
</evidence>
<protein>
    <submittedName>
        <fullName evidence="1">Uncharacterized protein</fullName>
    </submittedName>
</protein>
<sequence>MFVAVPRAIVSTGDGVGTDLYHTKGNGCTWEGLTQAVVNTCCIDAGACADKRIHKGSITTALLYVITHTPL</sequence>
<name>A0A645H625_9ZZZZ</name>
<accession>A0A645H625</accession>
<dbReference type="EMBL" id="VSSQ01082773">
    <property type="protein sequence ID" value="MPN31293.1"/>
    <property type="molecule type" value="Genomic_DNA"/>
</dbReference>
<comment type="caution">
    <text evidence="1">The sequence shown here is derived from an EMBL/GenBank/DDBJ whole genome shotgun (WGS) entry which is preliminary data.</text>
</comment>
<organism evidence="1">
    <name type="scientific">bioreactor metagenome</name>
    <dbReference type="NCBI Taxonomy" id="1076179"/>
    <lineage>
        <taxon>unclassified sequences</taxon>
        <taxon>metagenomes</taxon>
        <taxon>ecological metagenomes</taxon>
    </lineage>
</organism>
<dbReference type="AlphaFoldDB" id="A0A645H625"/>
<gene>
    <name evidence="1" type="ORF">SDC9_178767</name>
</gene>
<proteinExistence type="predicted"/>